<dbReference type="Proteomes" id="UP000182882">
    <property type="component" value="Unassembled WGS sequence"/>
</dbReference>
<reference evidence="4" key="1">
    <citation type="submission" date="2016-10" db="EMBL/GenBank/DDBJ databases">
        <authorList>
            <person name="Varghese N."/>
            <person name="Submissions S."/>
        </authorList>
    </citation>
    <scope>NUCLEOTIDE SEQUENCE [LARGE SCALE GENOMIC DNA]</scope>
    <source>
        <strain evidence="4">Nm10</strain>
    </source>
</reference>
<accession>A0A1H9H9S8</accession>
<name>A0A1H9H9S8_9PROT</name>
<evidence type="ECO:0000313" key="2">
    <source>
        <dbReference type="EMBL" id="SEQ59080.1"/>
    </source>
</evidence>
<proteinExistence type="predicted"/>
<evidence type="ECO:0000313" key="1">
    <source>
        <dbReference type="EMBL" id="SDU33403.1"/>
    </source>
</evidence>
<reference evidence="2 3" key="2">
    <citation type="submission" date="2016-10" db="EMBL/GenBank/DDBJ databases">
        <authorList>
            <person name="de Groot N.N."/>
        </authorList>
    </citation>
    <scope>NUCLEOTIDE SEQUENCE [LARGE SCALE GENOMIC DNA]</scope>
    <source>
        <strain evidence="1">Nm10</strain>
        <strain evidence="2 3">Nm9</strain>
    </source>
</reference>
<organism evidence="2 3">
    <name type="scientific">Nitrosomonas ureae</name>
    <dbReference type="NCBI Taxonomy" id="44577"/>
    <lineage>
        <taxon>Bacteria</taxon>
        <taxon>Pseudomonadati</taxon>
        <taxon>Pseudomonadota</taxon>
        <taxon>Betaproteobacteria</taxon>
        <taxon>Nitrosomonadales</taxon>
        <taxon>Nitrosomonadaceae</taxon>
        <taxon>Nitrosomonas</taxon>
    </lineage>
</organism>
<sequence>MPLLAACSKRRSAAQPLGLMRVNEALLKADVVGTGT</sequence>
<dbReference type="AlphaFoldDB" id="A0A1H9H9S8"/>
<evidence type="ECO:0000313" key="3">
    <source>
        <dbReference type="Proteomes" id="UP000181998"/>
    </source>
</evidence>
<dbReference type="EMBL" id="FOFX01000095">
    <property type="protein sequence ID" value="SEQ59080.1"/>
    <property type="molecule type" value="Genomic_DNA"/>
</dbReference>
<dbReference type="EMBL" id="FNLN01000057">
    <property type="protein sequence ID" value="SDU33403.1"/>
    <property type="molecule type" value="Genomic_DNA"/>
</dbReference>
<keyword evidence="4" id="KW-1185">Reference proteome</keyword>
<evidence type="ECO:0000313" key="4">
    <source>
        <dbReference type="Proteomes" id="UP000182882"/>
    </source>
</evidence>
<dbReference type="Proteomes" id="UP000181998">
    <property type="component" value="Unassembled WGS sequence"/>
</dbReference>
<gene>
    <name evidence="1" type="ORF">SAMN05216406_1573</name>
    <name evidence="2" type="ORF">SAMN05421510_10957</name>
</gene>
<protein>
    <submittedName>
        <fullName evidence="2">Uncharacterized protein</fullName>
    </submittedName>
</protein>